<dbReference type="Proteomes" id="UP000035904">
    <property type="component" value="Unassembled WGS sequence"/>
</dbReference>
<accession>A0A0J1I393</accession>
<proteinExistence type="predicted"/>
<name>A0A0J1I393_BACAN</name>
<protein>
    <submittedName>
        <fullName evidence="1">Protein kinase</fullName>
    </submittedName>
</protein>
<sequence>MDLVRKLTHIYGLGLCCGLWSKAEVIQWCDKLIEVSENPPYELIEISLMSKAKIDDMEGKLFEFSSMVDEEYDIKLTLSVIHEKLKEHELTIEESIKCTARLLVNRGVYRKAEYFELYSLDDSYDLAKDGVHFDLSEVIHTYIEMLSMYSKYFSGFEKLYFKVMGNEWRF</sequence>
<gene>
    <name evidence="1" type="ORF">ABW01_05590</name>
</gene>
<evidence type="ECO:0000313" key="1">
    <source>
        <dbReference type="EMBL" id="KLV20406.1"/>
    </source>
</evidence>
<keyword evidence="1" id="KW-0808">Transferase</keyword>
<organism evidence="1 2">
    <name type="scientific">Bacillus anthracis</name>
    <name type="common">anthrax bacterium</name>
    <dbReference type="NCBI Taxonomy" id="1392"/>
    <lineage>
        <taxon>Bacteria</taxon>
        <taxon>Bacillati</taxon>
        <taxon>Bacillota</taxon>
        <taxon>Bacilli</taxon>
        <taxon>Bacillales</taxon>
        <taxon>Bacillaceae</taxon>
        <taxon>Bacillus</taxon>
        <taxon>Bacillus cereus group</taxon>
    </lineage>
</organism>
<comment type="caution">
    <text evidence="1">The sequence shown here is derived from an EMBL/GenBank/DDBJ whole genome shotgun (WGS) entry which is preliminary data.</text>
</comment>
<reference evidence="1 2" key="1">
    <citation type="submission" date="2015-05" db="EMBL/GenBank/DDBJ databases">
        <title>Whole genome sequence and identification of bacterial endophytes from Costus igneus.</title>
        <authorList>
            <person name="Lee Y.P."/>
            <person name="Gan H.M."/>
            <person name="Eng W."/>
            <person name="Wheatley M.S."/>
            <person name="Caraballo A."/>
            <person name="Polter S."/>
            <person name="Savka M.A."/>
            <person name="Hudson A.O."/>
        </authorList>
    </citation>
    <scope>NUCLEOTIDE SEQUENCE [LARGE SCALE GENOMIC DNA]</scope>
    <source>
        <strain evidence="1 2">RIT375</strain>
    </source>
</reference>
<dbReference type="AlphaFoldDB" id="A0A0J1I393"/>
<evidence type="ECO:0000313" key="2">
    <source>
        <dbReference type="Proteomes" id="UP000035904"/>
    </source>
</evidence>
<dbReference type="PATRIC" id="fig|1392.242.peg.2696"/>
<keyword evidence="1" id="KW-0418">Kinase</keyword>
<dbReference type="RefSeq" id="WP_047956425.1">
    <property type="nucleotide sequence ID" value="NZ_LDPG01000002.1"/>
</dbReference>
<dbReference type="EMBL" id="LDPG01000002">
    <property type="protein sequence ID" value="KLV20406.1"/>
    <property type="molecule type" value="Genomic_DNA"/>
</dbReference>
<dbReference type="GO" id="GO:0016301">
    <property type="term" value="F:kinase activity"/>
    <property type="evidence" value="ECO:0007669"/>
    <property type="project" value="UniProtKB-KW"/>
</dbReference>